<dbReference type="Proteomes" id="UP001050975">
    <property type="component" value="Unassembled WGS sequence"/>
</dbReference>
<evidence type="ECO:0000313" key="5">
    <source>
        <dbReference type="EMBL" id="GET44569.1"/>
    </source>
</evidence>
<dbReference type="AlphaFoldDB" id="A0AAV3XPT2"/>
<dbReference type="NCBIfam" id="NF033517">
    <property type="entry name" value="transpos_IS66"/>
    <property type="match status" value="1"/>
</dbReference>
<proteinExistence type="predicted"/>
<accession>A0AAV3XPT2</accession>
<evidence type="ECO:0000256" key="2">
    <source>
        <dbReference type="SAM" id="MobiDB-lite"/>
    </source>
</evidence>
<evidence type="ECO:0000259" key="4">
    <source>
        <dbReference type="Pfam" id="PF20042"/>
    </source>
</evidence>
<evidence type="ECO:0000256" key="1">
    <source>
        <dbReference type="SAM" id="Coils"/>
    </source>
</evidence>
<dbReference type="InterPro" id="IPR045618">
    <property type="entry name" value="DUF6444"/>
</dbReference>
<protein>
    <submittedName>
        <fullName evidence="5">Transposase IS66</fullName>
    </submittedName>
</protein>
<keyword evidence="6" id="KW-1185">Reference proteome</keyword>
<feature type="compositionally biased region" description="Polar residues" evidence="2">
    <location>
        <begin position="49"/>
        <end position="59"/>
    </location>
</feature>
<feature type="domain" description="Transposase IS66 central" evidence="3">
    <location>
        <begin position="177"/>
        <end position="435"/>
    </location>
</feature>
<gene>
    <name evidence="5" type="ORF">MiSe_93990</name>
</gene>
<evidence type="ECO:0000259" key="3">
    <source>
        <dbReference type="Pfam" id="PF03050"/>
    </source>
</evidence>
<feature type="coiled-coil region" evidence="1">
    <location>
        <begin position="20"/>
        <end position="47"/>
    </location>
</feature>
<dbReference type="InterPro" id="IPR052344">
    <property type="entry name" value="Transposase-related"/>
</dbReference>
<dbReference type="PANTHER" id="PTHR33678:SF2">
    <property type="match status" value="1"/>
</dbReference>
<dbReference type="InterPro" id="IPR004291">
    <property type="entry name" value="Transposase_IS66_central"/>
</dbReference>
<dbReference type="RefSeq" id="WP_226594765.1">
    <property type="nucleotide sequence ID" value="NZ_BLAY01000418.1"/>
</dbReference>
<dbReference type="Pfam" id="PF03050">
    <property type="entry name" value="DDE_Tnp_IS66"/>
    <property type="match status" value="1"/>
</dbReference>
<feature type="region of interest" description="Disordered" evidence="2">
    <location>
        <begin position="47"/>
        <end position="101"/>
    </location>
</feature>
<keyword evidence="1" id="KW-0175">Coiled coil</keyword>
<name>A0AAV3XPT2_9CYAN</name>
<reference evidence="5" key="1">
    <citation type="submission" date="2019-10" db="EMBL/GenBank/DDBJ databases">
        <title>Draft genome sequece of Microseira wollei NIES-4236.</title>
        <authorList>
            <person name="Yamaguchi H."/>
            <person name="Suzuki S."/>
            <person name="Kawachi M."/>
        </authorList>
    </citation>
    <scope>NUCLEOTIDE SEQUENCE</scope>
    <source>
        <strain evidence="5">NIES-4236</strain>
    </source>
</reference>
<feature type="domain" description="DUF6444" evidence="4">
    <location>
        <begin position="16"/>
        <end position="97"/>
    </location>
</feature>
<evidence type="ECO:0000313" key="6">
    <source>
        <dbReference type="Proteomes" id="UP001050975"/>
    </source>
</evidence>
<sequence>MSEDAVPEIADIEKLTQLPVEQLVALLVQQQRVIELLQQEIERLKVSAATDSQTSSKPPSTDLLKKPTQKKPTPEPTTDQKPKRLPGGQPGHAGKTRKGFGRVDRYEIQKPQVCSHCGSTDWVSQPVSISCQQVAQLVERPIEVVEYQRHSCRCRSCGQTTIADWPTEVIHQDLDANLQAFLGWLGNYGHLPYEKQAELLWELGGIEVGIGTLAATNSRVAQTLTTAVSELKQWVQQQPHVHVDETPWVVKGIKEWLWVAANKLFCVFHAGDTRSRAELESLLGKSFSGVISSDDLSVYNGYPVAGQQKCLAHLRRHVQKLIKFGHSVQVTIGEEVLQLIDEAFQQYRCWQETKDRQSYQEWVTGFQLRLEQTVKQLRPLAGYQAGKILRSLTNKSQQWWYFLEHPEVPPDNNLAERALRLAVTKRKVSGGSRSMERFAETAILLSAAQTCRFQGRSVMQFLRAALMAFAHQVLPFPSLIPATPT</sequence>
<dbReference type="EMBL" id="BLAY01000418">
    <property type="protein sequence ID" value="GET44569.1"/>
    <property type="molecule type" value="Genomic_DNA"/>
</dbReference>
<comment type="caution">
    <text evidence="5">The sequence shown here is derived from an EMBL/GenBank/DDBJ whole genome shotgun (WGS) entry which is preliminary data.</text>
</comment>
<dbReference type="Pfam" id="PF20042">
    <property type="entry name" value="DUF6444"/>
    <property type="match status" value="1"/>
</dbReference>
<dbReference type="PANTHER" id="PTHR33678">
    <property type="entry name" value="BLL1576 PROTEIN"/>
    <property type="match status" value="1"/>
</dbReference>
<organism evidence="5 6">
    <name type="scientific">Microseira wollei NIES-4236</name>
    <dbReference type="NCBI Taxonomy" id="2530354"/>
    <lineage>
        <taxon>Bacteria</taxon>
        <taxon>Bacillati</taxon>
        <taxon>Cyanobacteriota</taxon>
        <taxon>Cyanophyceae</taxon>
        <taxon>Oscillatoriophycideae</taxon>
        <taxon>Aerosakkonematales</taxon>
        <taxon>Aerosakkonemataceae</taxon>
        <taxon>Microseira</taxon>
    </lineage>
</organism>